<name>A0A0D7W5L2_9FLAO</name>
<dbReference type="AlphaFoldDB" id="A0A0D7W5L2"/>
<proteinExistence type="predicted"/>
<comment type="caution">
    <text evidence="1">The sequence shown here is derived from an EMBL/GenBank/DDBJ whole genome shotgun (WGS) entry which is preliminary data.</text>
</comment>
<dbReference type="STRING" id="1382798.PK35_04425"/>
<protein>
    <submittedName>
        <fullName evidence="1">Uncharacterized protein</fullName>
    </submittedName>
</protein>
<evidence type="ECO:0000313" key="2">
    <source>
        <dbReference type="Proteomes" id="UP000032361"/>
    </source>
</evidence>
<dbReference type="EMBL" id="JTDV01000002">
    <property type="protein sequence ID" value="KJD33988.1"/>
    <property type="molecule type" value="Genomic_DNA"/>
</dbReference>
<evidence type="ECO:0000313" key="1">
    <source>
        <dbReference type="EMBL" id="KJD33988.1"/>
    </source>
</evidence>
<dbReference type="RefSeq" id="WP_044625479.1">
    <property type="nucleotide sequence ID" value="NZ_JTDV01000002.1"/>
</dbReference>
<accession>A0A0D7W5L2</accession>
<organism evidence="1 2">
    <name type="scientific">Neotamlana nanhaiensis</name>
    <dbReference type="NCBI Taxonomy" id="1382798"/>
    <lineage>
        <taxon>Bacteria</taxon>
        <taxon>Pseudomonadati</taxon>
        <taxon>Bacteroidota</taxon>
        <taxon>Flavobacteriia</taxon>
        <taxon>Flavobacteriales</taxon>
        <taxon>Flavobacteriaceae</taxon>
        <taxon>Neotamlana</taxon>
    </lineage>
</organism>
<reference evidence="1 2" key="1">
    <citation type="journal article" date="2015" name="Antonie Van Leeuwenhoek">
        <title>Tamlana nanhaiensis sp. nov., isolated from surface seawater collected from the South China Sea.</title>
        <authorList>
            <person name="Liu X."/>
            <person name="Lai Q."/>
            <person name="Du Y."/>
            <person name="Li G."/>
            <person name="Sun F."/>
            <person name="Shao Z."/>
        </authorList>
    </citation>
    <scope>NUCLEOTIDE SEQUENCE [LARGE SCALE GENOMIC DNA]</scope>
    <source>
        <strain evidence="1 2">FHC16</strain>
    </source>
</reference>
<gene>
    <name evidence="1" type="ORF">PK35_04425</name>
</gene>
<keyword evidence="2" id="KW-1185">Reference proteome</keyword>
<dbReference type="Proteomes" id="UP000032361">
    <property type="component" value="Unassembled WGS sequence"/>
</dbReference>
<dbReference type="PATRIC" id="fig|1382798.3.peg.2062"/>
<sequence>MDTIEVADMVNINQLGHDKYSLIEIDSKGIYNEIQNDNVAEFTANSQFYIQQDFIQSKFLKRHSDKEANVYELSLRENLKMFNGLDKEFKNKSEKEKLEEIYNFISEINPKFSAYILQKINETK</sequence>